<proteinExistence type="predicted"/>
<evidence type="ECO:0000313" key="3">
    <source>
        <dbReference type="Proteomes" id="UP000276615"/>
    </source>
</evidence>
<keyword evidence="2" id="KW-0326">Glycosidase</keyword>
<protein>
    <submittedName>
        <fullName evidence="2">Endo-1,4-beta-xylanase</fullName>
    </submittedName>
</protein>
<reference evidence="2 3" key="1">
    <citation type="submission" date="2018-08" db="EMBL/GenBank/DDBJ databases">
        <title>Recombination of ecologically and evolutionarily significant loci maintains genetic cohesion in the Pseudomonas syringae species complex.</title>
        <authorList>
            <person name="Dillon M."/>
            <person name="Thakur S."/>
            <person name="Almeida R.N.D."/>
            <person name="Weir B.S."/>
            <person name="Guttman D.S."/>
        </authorList>
    </citation>
    <scope>NUCLEOTIDE SEQUENCE [LARGE SCALE GENOMIC DNA]</scope>
    <source>
        <strain evidence="2 3">ICMP 8670</strain>
    </source>
</reference>
<dbReference type="InterPro" id="IPR003615">
    <property type="entry name" value="HNH_nuc"/>
</dbReference>
<dbReference type="InterPro" id="IPR002711">
    <property type="entry name" value="HNH"/>
</dbReference>
<dbReference type="EMBL" id="RBRQ01000057">
    <property type="protein sequence ID" value="RMR14003.1"/>
    <property type="molecule type" value="Genomic_DNA"/>
</dbReference>
<comment type="caution">
    <text evidence="2">The sequence shown here is derived from an EMBL/GenBank/DDBJ whole genome shotgun (WGS) entry which is preliminary data.</text>
</comment>
<dbReference type="Proteomes" id="UP000276615">
    <property type="component" value="Unassembled WGS sequence"/>
</dbReference>
<dbReference type="GO" id="GO:0008270">
    <property type="term" value="F:zinc ion binding"/>
    <property type="evidence" value="ECO:0007669"/>
    <property type="project" value="InterPro"/>
</dbReference>
<dbReference type="GO" id="GO:0016798">
    <property type="term" value="F:hydrolase activity, acting on glycosyl bonds"/>
    <property type="evidence" value="ECO:0007669"/>
    <property type="project" value="UniProtKB-KW"/>
</dbReference>
<dbReference type="GO" id="GO:0045493">
    <property type="term" value="P:xylan catabolic process"/>
    <property type="evidence" value="ECO:0007669"/>
    <property type="project" value="UniProtKB-KW"/>
</dbReference>
<keyword evidence="2" id="KW-0624">Polysaccharide degradation</keyword>
<gene>
    <name evidence="2" type="ORF">ALP92_03521</name>
</gene>
<dbReference type="Gene3D" id="3.90.640.20">
    <property type="entry name" value="Heat-shock cognate protein, ATPase"/>
    <property type="match status" value="1"/>
</dbReference>
<dbReference type="Gene3D" id="1.10.30.50">
    <property type="match status" value="1"/>
</dbReference>
<dbReference type="Pfam" id="PF11738">
    <property type="entry name" value="DUF3298"/>
    <property type="match status" value="1"/>
</dbReference>
<evidence type="ECO:0000259" key="1">
    <source>
        <dbReference type="SMART" id="SM00507"/>
    </source>
</evidence>
<dbReference type="CDD" id="cd00085">
    <property type="entry name" value="HNHc"/>
    <property type="match status" value="1"/>
</dbReference>
<evidence type="ECO:0000313" key="2">
    <source>
        <dbReference type="EMBL" id="RMR14003.1"/>
    </source>
</evidence>
<keyword evidence="2" id="KW-0858">Xylan degradation</keyword>
<dbReference type="AlphaFoldDB" id="A0A3M4SGB0"/>
<keyword evidence="2" id="KW-0378">Hydrolase</keyword>
<dbReference type="GO" id="GO:0003676">
    <property type="term" value="F:nucleic acid binding"/>
    <property type="evidence" value="ECO:0007669"/>
    <property type="project" value="InterPro"/>
</dbReference>
<keyword evidence="2" id="KW-0119">Carbohydrate metabolism</keyword>
<name>A0A3M4SGB0_9PSED</name>
<feature type="domain" description="HNH nuclease" evidence="1">
    <location>
        <begin position="21"/>
        <end position="71"/>
    </location>
</feature>
<organism evidence="2 3">
    <name type="scientific">Pseudomonas syringae pv. primulae</name>
    <dbReference type="NCBI Taxonomy" id="251707"/>
    <lineage>
        <taxon>Bacteria</taxon>
        <taxon>Pseudomonadati</taxon>
        <taxon>Pseudomonadota</taxon>
        <taxon>Gammaproteobacteria</taxon>
        <taxon>Pseudomonadales</taxon>
        <taxon>Pseudomonadaceae</taxon>
        <taxon>Pseudomonas</taxon>
    </lineage>
</organism>
<dbReference type="SMART" id="SM00507">
    <property type="entry name" value="HNHc"/>
    <property type="match status" value="1"/>
</dbReference>
<dbReference type="Pfam" id="PF01844">
    <property type="entry name" value="HNH"/>
    <property type="match status" value="1"/>
</dbReference>
<dbReference type="GO" id="GO:0004519">
    <property type="term" value="F:endonuclease activity"/>
    <property type="evidence" value="ECO:0007669"/>
    <property type="project" value="InterPro"/>
</dbReference>
<accession>A0A3M4SGB0</accession>
<dbReference type="InterPro" id="IPR037126">
    <property type="entry name" value="PdaC/RsiV-like_sf"/>
</dbReference>
<sequence>MLTRMQMEMETLARLAIPAETRRAVLVESGHRCAIPRCNQTELDVHHIVPWEECKAHEYSNLIALCPTCHRRAHKDEIDRKSLRLYKENLAKEFGQHDNGMFQADVVEVRRRLAEENQGVPGFSFQFDFPDFPSTVERIVSRNIEAWGYELLAGLQETQAQNDLDPDVVNYSLSHLKNQLTGHYHVVRRDERVISILYAIDLYHSGAAHGGRSSTATNYLIRPFRPITLDYLLGNIEHLPALADYIRERLSETGEYDEDWLAAGTQPMVENFSLFNIERYGLTFTFPEYSIACFAAGEQKLWVGFDSLAPFFDPQALASIRSIETY</sequence>
<dbReference type="InterPro" id="IPR021729">
    <property type="entry name" value="DUF3298"/>
</dbReference>